<keyword evidence="1" id="KW-0812">Transmembrane</keyword>
<proteinExistence type="predicted"/>
<name>A0ABN9KRW0_9NEOB</name>
<feature type="chain" id="PRO_5046609860" description="Osteopetrosis associated transmembrane protein" evidence="2">
    <location>
        <begin position="17"/>
        <end position="445"/>
    </location>
</feature>
<feature type="transmembrane region" description="Helical" evidence="1">
    <location>
        <begin position="244"/>
        <end position="266"/>
    </location>
</feature>
<comment type="caution">
    <text evidence="3">The sequence shown here is derived from an EMBL/GenBank/DDBJ whole genome shotgun (WGS) entry which is preliminary data.</text>
</comment>
<dbReference type="EMBL" id="CAUEEQ010001148">
    <property type="protein sequence ID" value="CAJ0919037.1"/>
    <property type="molecule type" value="Genomic_DNA"/>
</dbReference>
<reference evidence="3" key="1">
    <citation type="submission" date="2023-07" db="EMBL/GenBank/DDBJ databases">
        <authorList>
            <person name="Stuckert A."/>
        </authorList>
    </citation>
    <scope>NUCLEOTIDE SEQUENCE</scope>
</reference>
<sequence>MLYVTACLVMTGVCMATEWTFDADTELLPRAQWAEQLSLSLLPAYSLAPDPTPDLSQCAQLLEEFANNSATLSNCLVSMARPVRLCQHCYKEYGQLKVTMSKIGNPIIQNSTVTCSTILLRSDRVQVIVALNDFFDELWSDSKCDNCLQTNSTGVLNSTSEFMDSFDTLIQCFNNTMKEPPISSQGNVSRVCLNCNETYRHLNNLYNDLEHKNGLCIDLEDAMNSTRKLWSKTFNCTLPCTDTVPVIAVSAFILFLPVVFYLSSFLHSEQKKRKLILPHAFEFSKNFVMRQMLFQENFLDKSHTQWACLMGILYRPYTDEILIFAAKKGEEQDGDDVVVATGNTPSLKSERAVEPTLDTELRENPEKFFKYTRMSEQSFDELLQHDRGSITRQDTQLRTAIPAEEHLLVTLRFLATGETLKSLHFQFRNGVSTLSGIVGDTCCAL</sequence>
<accession>A0ABN9KRW0</accession>
<evidence type="ECO:0000256" key="2">
    <source>
        <dbReference type="SAM" id="SignalP"/>
    </source>
</evidence>
<keyword evidence="1" id="KW-1133">Transmembrane helix</keyword>
<dbReference type="PANTHER" id="PTHR15644:SF2">
    <property type="entry name" value="OSTEOPETROSIS-ASSOCIATED TRANSMEMBRANE PROTEIN 1"/>
    <property type="match status" value="1"/>
</dbReference>
<dbReference type="PANTHER" id="PTHR15644">
    <property type="entry name" value="OSTEOPETROSIS ASSOCIATED TRANSMEMBRANE PROTEIN 1"/>
    <property type="match status" value="1"/>
</dbReference>
<feature type="signal peptide" evidence="2">
    <location>
        <begin position="1"/>
        <end position="16"/>
    </location>
</feature>
<dbReference type="Proteomes" id="UP001176940">
    <property type="component" value="Unassembled WGS sequence"/>
</dbReference>
<dbReference type="Pfam" id="PF09777">
    <property type="entry name" value="OSTMP1"/>
    <property type="match status" value="1"/>
</dbReference>
<keyword evidence="1" id="KW-0472">Membrane</keyword>
<evidence type="ECO:0000313" key="4">
    <source>
        <dbReference type="Proteomes" id="UP001176940"/>
    </source>
</evidence>
<evidence type="ECO:0000256" key="1">
    <source>
        <dbReference type="SAM" id="Phobius"/>
    </source>
</evidence>
<gene>
    <name evidence="3" type="ORF">RIMI_LOCUS917865</name>
</gene>
<keyword evidence="2" id="KW-0732">Signal</keyword>
<protein>
    <recommendedName>
        <fullName evidence="5">Osteopetrosis associated transmembrane protein</fullName>
    </recommendedName>
</protein>
<evidence type="ECO:0008006" key="5">
    <source>
        <dbReference type="Google" id="ProtNLM"/>
    </source>
</evidence>
<keyword evidence="4" id="KW-1185">Reference proteome</keyword>
<organism evidence="3 4">
    <name type="scientific">Ranitomeya imitator</name>
    <name type="common">mimic poison frog</name>
    <dbReference type="NCBI Taxonomy" id="111125"/>
    <lineage>
        <taxon>Eukaryota</taxon>
        <taxon>Metazoa</taxon>
        <taxon>Chordata</taxon>
        <taxon>Craniata</taxon>
        <taxon>Vertebrata</taxon>
        <taxon>Euteleostomi</taxon>
        <taxon>Amphibia</taxon>
        <taxon>Batrachia</taxon>
        <taxon>Anura</taxon>
        <taxon>Neobatrachia</taxon>
        <taxon>Hyloidea</taxon>
        <taxon>Dendrobatidae</taxon>
        <taxon>Dendrobatinae</taxon>
        <taxon>Ranitomeya</taxon>
    </lineage>
</organism>
<dbReference type="InterPro" id="IPR019172">
    <property type="entry name" value="Osteopetrosis-assoc_TM_1"/>
</dbReference>
<evidence type="ECO:0000313" key="3">
    <source>
        <dbReference type="EMBL" id="CAJ0919037.1"/>
    </source>
</evidence>